<sequence length="372" mass="41716">MRFVAAFAVMISHLVSQITGRFAPDPPFRVITTLGPVGVTFFFVLSGFILTWVADPNDTAWLFWRRRLVKLYPNHLVTFVAARIAMIAVGVPIVAINTFPALFLVEPWIPLLDPHGGFRGSNSVSWSLGCELLFYLCFPWLIHWIARIRPERLWWWAGGVLAASTAVPFVSHLLPTGPYTAWDPTSSEWQSWFTYQLPPLRMLEFVLGILTARIVITGKWIRVGLLPTSVLAIAAIFIQSYLPNVFHLRSGLTMLAIALLLSAAATADTRAQRTPFSGRIMVYLGEISFAIYMVHYLVILYGPVDLIHATGVVTDSVPTRLLNIFLTIVITMVLSMGLYHLVEKPMVRRFSRPKTKPDPQPDRESAVSNLIT</sequence>
<organism evidence="4 5">
    <name type="scientific">Streptomyces rhizosphaericus</name>
    <dbReference type="NCBI Taxonomy" id="114699"/>
    <lineage>
        <taxon>Bacteria</taxon>
        <taxon>Bacillati</taxon>
        <taxon>Actinomycetota</taxon>
        <taxon>Actinomycetes</taxon>
        <taxon>Kitasatosporales</taxon>
        <taxon>Streptomycetaceae</taxon>
        <taxon>Streptomyces</taxon>
        <taxon>Streptomyces violaceusniger group</taxon>
    </lineage>
</organism>
<feature type="transmembrane region" description="Helical" evidence="2">
    <location>
        <begin position="75"/>
        <end position="104"/>
    </location>
</feature>
<dbReference type="GO" id="GO:0009103">
    <property type="term" value="P:lipopolysaccharide biosynthetic process"/>
    <property type="evidence" value="ECO:0007669"/>
    <property type="project" value="TreeGrafter"/>
</dbReference>
<dbReference type="PANTHER" id="PTHR23028">
    <property type="entry name" value="ACETYLTRANSFERASE"/>
    <property type="match status" value="1"/>
</dbReference>
<feature type="transmembrane region" description="Helical" evidence="2">
    <location>
        <begin position="321"/>
        <end position="342"/>
    </location>
</feature>
<dbReference type="PANTHER" id="PTHR23028:SF53">
    <property type="entry name" value="ACYL_TRANSF_3 DOMAIN-CONTAINING PROTEIN"/>
    <property type="match status" value="1"/>
</dbReference>
<gene>
    <name evidence="4" type="ORF">G4H13_20495</name>
</gene>
<feature type="compositionally biased region" description="Basic and acidic residues" evidence="1">
    <location>
        <begin position="355"/>
        <end position="365"/>
    </location>
</feature>
<keyword evidence="2" id="KW-1133">Transmembrane helix</keyword>
<dbReference type="InterPro" id="IPR050879">
    <property type="entry name" value="Acyltransferase_3"/>
</dbReference>
<feature type="transmembrane region" description="Helical" evidence="2">
    <location>
        <begin position="223"/>
        <end position="242"/>
    </location>
</feature>
<evidence type="ECO:0000313" key="5">
    <source>
        <dbReference type="Proteomes" id="UP000476310"/>
    </source>
</evidence>
<comment type="caution">
    <text evidence="4">The sequence shown here is derived from an EMBL/GenBank/DDBJ whole genome shotgun (WGS) entry which is preliminary data.</text>
</comment>
<dbReference type="Proteomes" id="UP000476310">
    <property type="component" value="Unassembled WGS sequence"/>
</dbReference>
<evidence type="ECO:0000313" key="4">
    <source>
        <dbReference type="EMBL" id="NEW72712.1"/>
    </source>
</evidence>
<feature type="transmembrane region" description="Helical" evidence="2">
    <location>
        <begin position="280"/>
        <end position="301"/>
    </location>
</feature>
<evidence type="ECO:0000256" key="2">
    <source>
        <dbReference type="SAM" id="Phobius"/>
    </source>
</evidence>
<dbReference type="EMBL" id="JAAIKT010000024">
    <property type="protein sequence ID" value="NEW72712.1"/>
    <property type="molecule type" value="Genomic_DNA"/>
</dbReference>
<dbReference type="RefSeq" id="WP_164429274.1">
    <property type="nucleotide sequence ID" value="NZ_JAAIKT010000024.1"/>
</dbReference>
<evidence type="ECO:0000259" key="3">
    <source>
        <dbReference type="Pfam" id="PF01757"/>
    </source>
</evidence>
<dbReference type="InterPro" id="IPR002656">
    <property type="entry name" value="Acyl_transf_3_dom"/>
</dbReference>
<feature type="transmembrane region" description="Helical" evidence="2">
    <location>
        <begin position="30"/>
        <end position="54"/>
    </location>
</feature>
<feature type="transmembrane region" description="Helical" evidence="2">
    <location>
        <begin position="124"/>
        <end position="146"/>
    </location>
</feature>
<protein>
    <submittedName>
        <fullName evidence="4">Acyltransferase</fullName>
    </submittedName>
</protein>
<keyword evidence="2" id="KW-0812">Transmembrane</keyword>
<feature type="domain" description="Acyltransferase 3" evidence="3">
    <location>
        <begin position="1"/>
        <end position="339"/>
    </location>
</feature>
<reference evidence="4" key="1">
    <citation type="submission" date="2020-02" db="EMBL/GenBank/DDBJ databases">
        <title>A new Streptomyces sp. for controlling soil-borne diseases.</title>
        <authorList>
            <person name="Li X."/>
            <person name="Tian Y."/>
            <person name="Gao K."/>
        </authorList>
    </citation>
    <scope>NUCLEOTIDE SEQUENCE [LARGE SCALE GENOMIC DNA]</scope>
    <source>
        <strain evidence="4">0250</strain>
    </source>
</reference>
<keyword evidence="2" id="KW-0472">Membrane</keyword>
<evidence type="ECO:0000256" key="1">
    <source>
        <dbReference type="SAM" id="MobiDB-lite"/>
    </source>
</evidence>
<keyword evidence="5" id="KW-1185">Reference proteome</keyword>
<keyword evidence="4" id="KW-0012">Acyltransferase</keyword>
<feature type="region of interest" description="Disordered" evidence="1">
    <location>
        <begin position="351"/>
        <end position="372"/>
    </location>
</feature>
<dbReference type="GO" id="GO:0016747">
    <property type="term" value="F:acyltransferase activity, transferring groups other than amino-acyl groups"/>
    <property type="evidence" value="ECO:0007669"/>
    <property type="project" value="InterPro"/>
</dbReference>
<keyword evidence="4" id="KW-0808">Transferase</keyword>
<dbReference type="Pfam" id="PF01757">
    <property type="entry name" value="Acyl_transf_3"/>
    <property type="match status" value="1"/>
</dbReference>
<dbReference type="GO" id="GO:0016020">
    <property type="term" value="C:membrane"/>
    <property type="evidence" value="ECO:0007669"/>
    <property type="project" value="TreeGrafter"/>
</dbReference>
<accession>A0A6G4AHJ0</accession>
<feature type="transmembrane region" description="Helical" evidence="2">
    <location>
        <begin position="153"/>
        <end position="175"/>
    </location>
</feature>
<feature type="transmembrane region" description="Helical" evidence="2">
    <location>
        <begin position="248"/>
        <end position="268"/>
    </location>
</feature>
<dbReference type="AlphaFoldDB" id="A0A6G4AHJ0"/>
<feature type="transmembrane region" description="Helical" evidence="2">
    <location>
        <begin position="195"/>
        <end position="216"/>
    </location>
</feature>
<name>A0A6G4AHJ0_9ACTN</name>
<proteinExistence type="predicted"/>